<gene>
    <name evidence="1" type="ORF">YSA_08300</name>
</gene>
<dbReference type="KEGG" id="ppi:YSA_08300"/>
<dbReference type="AlphaFoldDB" id="I3V0I4"/>
<evidence type="ECO:0000313" key="1">
    <source>
        <dbReference type="EMBL" id="AFK71255.1"/>
    </source>
</evidence>
<evidence type="ECO:0000313" key="2">
    <source>
        <dbReference type="Proteomes" id="UP000005268"/>
    </source>
</evidence>
<organism evidence="1 2">
    <name type="scientific">Pseudomonas putida ND6</name>
    <dbReference type="NCBI Taxonomy" id="231023"/>
    <lineage>
        <taxon>Bacteria</taxon>
        <taxon>Pseudomonadati</taxon>
        <taxon>Pseudomonadota</taxon>
        <taxon>Gammaproteobacteria</taxon>
        <taxon>Pseudomonadales</taxon>
        <taxon>Pseudomonadaceae</taxon>
        <taxon>Pseudomonas</taxon>
    </lineage>
</organism>
<reference evidence="1 2" key="1">
    <citation type="journal article" date="2012" name="J. Bacteriol.">
        <title>Complete Genome Sequence of the Naphthalene-Degrading Pseudomonas putida Strain ND6.</title>
        <authorList>
            <person name="Li S."/>
            <person name="Zhao H."/>
            <person name="Li Y."/>
            <person name="Niu S."/>
            <person name="Cai B."/>
        </authorList>
    </citation>
    <scope>NUCLEOTIDE SEQUENCE [LARGE SCALE GENOMIC DNA]</scope>
    <source>
        <strain evidence="1 2">ND6</strain>
    </source>
</reference>
<dbReference type="HOGENOM" id="CLU_2702029_0_0_6"/>
<sequence length="73" mass="8093">MLQQLPGFFVLNTLKRPPAIAVGEHQVVGNIHQRELHRDDAFADRAGKGFALGKIKDVGRIGDPFFHEFTIPG</sequence>
<dbReference type="EMBL" id="CP003588">
    <property type="protein sequence ID" value="AFK71255.1"/>
    <property type="molecule type" value="Genomic_DNA"/>
</dbReference>
<name>I3V0I4_PSEPU</name>
<dbReference type="Proteomes" id="UP000005268">
    <property type="component" value="Chromosome"/>
</dbReference>
<accession>I3V0I4</accession>
<protein>
    <submittedName>
        <fullName evidence="1">Uncharacterized protein</fullName>
    </submittedName>
</protein>
<proteinExistence type="predicted"/>